<comment type="caution">
    <text evidence="1">The sequence shown here is derived from an EMBL/GenBank/DDBJ whole genome shotgun (WGS) entry which is preliminary data.</text>
</comment>
<evidence type="ECO:0000313" key="2">
    <source>
        <dbReference type="Proteomes" id="UP000004892"/>
    </source>
</evidence>
<dbReference type="RefSeq" id="WP_009137518.1">
    <property type="nucleotide sequence ID" value="NZ_JH594596.1"/>
</dbReference>
<dbReference type="STRING" id="742817.HMPREF9449_02372"/>
<gene>
    <name evidence="1" type="ORF">HMPREF9449_02372</name>
</gene>
<dbReference type="HOGENOM" id="CLU_885182_0_0_10"/>
<dbReference type="Proteomes" id="UP000004892">
    <property type="component" value="Unassembled WGS sequence"/>
</dbReference>
<evidence type="ECO:0008006" key="3">
    <source>
        <dbReference type="Google" id="ProtNLM"/>
    </source>
</evidence>
<reference evidence="1 2" key="1">
    <citation type="submission" date="2012-01" db="EMBL/GenBank/DDBJ databases">
        <title>The Genome Sequence of Odoribacter laneus YIT 12061.</title>
        <authorList>
            <consortium name="The Broad Institute Genome Sequencing Platform"/>
            <person name="Earl A."/>
            <person name="Ward D."/>
            <person name="Feldgarden M."/>
            <person name="Gevers D."/>
            <person name="Morotomi M."/>
            <person name="Young S.K."/>
            <person name="Zeng Q."/>
            <person name="Gargeya S."/>
            <person name="Fitzgerald M."/>
            <person name="Haas B."/>
            <person name="Abouelleil A."/>
            <person name="Alvarado L."/>
            <person name="Arachchi H.M."/>
            <person name="Berlin A."/>
            <person name="Chapman S.B."/>
            <person name="Gearin G."/>
            <person name="Goldberg J."/>
            <person name="Griggs A."/>
            <person name="Gujja S."/>
            <person name="Hansen M."/>
            <person name="Heiman D."/>
            <person name="Howarth C."/>
            <person name="Larimer J."/>
            <person name="Lui A."/>
            <person name="MacDonald P.J.P."/>
            <person name="McCowen C."/>
            <person name="Montmayeur A."/>
            <person name="Murphy C."/>
            <person name="Neiman D."/>
            <person name="Pearson M."/>
            <person name="Priest M."/>
            <person name="Roberts A."/>
            <person name="Saif S."/>
            <person name="Shea T."/>
            <person name="Sisk P."/>
            <person name="Stolte C."/>
            <person name="Sykes S."/>
            <person name="Wortman J."/>
            <person name="Nusbaum C."/>
            <person name="Birren B."/>
        </authorList>
    </citation>
    <scope>NUCLEOTIDE SEQUENCE [LARGE SCALE GENOMIC DNA]</scope>
    <source>
        <strain evidence="1 2">YIT 12061</strain>
    </source>
</reference>
<name>H1DIZ3_9BACT</name>
<protein>
    <recommendedName>
        <fullName evidence="3">DUF2971 domain-containing protein</fullName>
    </recommendedName>
</protein>
<organism evidence="1 2">
    <name type="scientific">Odoribacter laneus YIT 12061</name>
    <dbReference type="NCBI Taxonomy" id="742817"/>
    <lineage>
        <taxon>Bacteria</taxon>
        <taxon>Pseudomonadati</taxon>
        <taxon>Bacteroidota</taxon>
        <taxon>Bacteroidia</taxon>
        <taxon>Bacteroidales</taxon>
        <taxon>Odoribacteraceae</taxon>
        <taxon>Odoribacter</taxon>
    </lineage>
</organism>
<dbReference type="GeneID" id="98069912"/>
<dbReference type="EMBL" id="ADMC01000025">
    <property type="protein sequence ID" value="EHP46755.1"/>
    <property type="molecule type" value="Genomic_DNA"/>
</dbReference>
<proteinExistence type="predicted"/>
<accession>H1DIZ3</accession>
<keyword evidence="2" id="KW-1185">Reference proteome</keyword>
<dbReference type="PATRIC" id="fig|742817.3.peg.2539"/>
<dbReference type="AlphaFoldDB" id="H1DIZ3"/>
<evidence type="ECO:0000313" key="1">
    <source>
        <dbReference type="EMBL" id="EHP46755.1"/>
    </source>
</evidence>
<sequence>MDNILYHYTNFDILESILKYDTVKNKEICFWASRYDCFKDGEEFKYGLEWIKSTLLDHENSLGRPKEDQIADFFEPSIVLSNPSLPKPFVVSLTVRPDDEYMWQSYTKGKDVGMVLELNLNDELMNIATVDNKQFFLSLYNCLYDLPELEIWNLINFQYCYYVYAGNIGNSVPKFFCLFHALALLLFFCPRIKQANYKKENETRLILGVPDLEWCNIFTEKSEELGVSKEQIIEGLKKFSGNRMVNVNSKDIEQYVSDIHQNPHNDKWYKELFLPKAALKGIYVRNENLIDKIKEILVSKNLKDIPVHLVERCY</sequence>